<keyword evidence="2" id="KW-1185">Reference proteome</keyword>
<dbReference type="Proteomes" id="UP000250179">
    <property type="component" value="Chromosome"/>
</dbReference>
<dbReference type="KEGG" id="tprf:A3L09_08135"/>
<sequence>MVILNEDGKLYKAFFLPGFNAQSGSKLGDNLILSSGKKLVEINPEGKIVNSLETGEGEFLYGITSSKNSLYVCLNTDPLKIAKLEENLKVEWAISINVSFGPIVSLSKRVLLSPTSNGVYVAGTLAGKEGSWIAFISEKGEVKWVKIIPGFRATAVTPTGKGLLVGGIGHSEEKIKYTPLLTPLFGTTLPDYQPKILELSYSDGELISSRELTMISAMDLREEMESKMLEELSIWDRTQGERIKEQQGEEEYKRVKEQVMEELKRKYGLDRKGPIPGTFNPVLIPVDMIPEDGKTYILGKSLVGNFEGHAFSDYLIKLDEKSSVITGTAFWRSLGVGGHVIKQGDSLFVVGIDSGFPIVYKLSKDLQVEWSHMYFPRWITDVITGNKIQWVILSSYYPQSGYILSYSNGTLREIFRLPSSAEQVASNGKELYISNYNGDSVIVLPSNESYQLPNEDNSPPNPLMKPKSFLVPLENGVLVKPRTSRYLYYVSPDGSGYRINYPKVEGGGYNAGKTVIWDDSRVVFVSPEGDKIKATESIKPVNGKILQVIPYEDGLYVLLGNSPSTCLINVGPDGKTRWGWKITGGIFPVGNLKMYPPVDGKLVLKYESEENTTLMVFSPDGSYLGSIEVPRWKMHDPRVISINGSRITVFSHAALSGFRELKLEIRARNMPSGSCNNVPWIKVAPPAVDQVKITYQRTASNVSKVDSIEKLYVFDTSEVAKLEQVKKIQDIKGIEYDNATYILMNEWKPVVTNEKPVIQKTEVKLLPTEAVEITTVYTRPEEKSSNKSKGDICGPGAVVLLATAVLILKRR</sequence>
<dbReference type="AlphaFoldDB" id="A0A2Z2MCH1"/>
<dbReference type="EMBL" id="CP014862">
    <property type="protein sequence ID" value="ASJ03223.1"/>
    <property type="molecule type" value="Genomic_DNA"/>
</dbReference>
<evidence type="ECO:0000313" key="2">
    <source>
        <dbReference type="Proteomes" id="UP000250179"/>
    </source>
</evidence>
<dbReference type="SUPFAM" id="SSF50998">
    <property type="entry name" value="Quinoprotein alcohol dehydrogenase-like"/>
    <property type="match status" value="1"/>
</dbReference>
<protein>
    <submittedName>
        <fullName evidence="1">Uncharacterized protein</fullName>
    </submittedName>
</protein>
<reference evidence="1 2" key="1">
    <citation type="submission" date="2016-03" db="EMBL/GenBank/DDBJ databases">
        <title>Complete genome sequence of Thermococcus profundus strain DT5432.</title>
        <authorList>
            <person name="Oger P.M."/>
        </authorList>
    </citation>
    <scope>NUCLEOTIDE SEQUENCE [LARGE SCALE GENOMIC DNA]</scope>
    <source>
        <strain evidence="1 2">DT 5432</strain>
    </source>
</reference>
<accession>A0A2Z2MCH1</accession>
<proteinExistence type="predicted"/>
<evidence type="ECO:0000313" key="1">
    <source>
        <dbReference type="EMBL" id="ASJ03223.1"/>
    </source>
</evidence>
<gene>
    <name evidence="1" type="ORF">A3L09_08135</name>
</gene>
<organism evidence="1 2">
    <name type="scientific">Thermococcus profundus</name>
    <dbReference type="NCBI Taxonomy" id="49899"/>
    <lineage>
        <taxon>Archaea</taxon>
        <taxon>Methanobacteriati</taxon>
        <taxon>Methanobacteriota</taxon>
        <taxon>Thermococci</taxon>
        <taxon>Thermococcales</taxon>
        <taxon>Thermococcaceae</taxon>
        <taxon>Thermococcus</taxon>
    </lineage>
</organism>
<name>A0A2Z2MCH1_THEPR</name>
<dbReference type="InterPro" id="IPR011047">
    <property type="entry name" value="Quinoprotein_ADH-like_sf"/>
</dbReference>